<keyword evidence="2" id="KW-0812">Transmembrane</keyword>
<sequence length="135" mass="13674">MGERAGRGWITGGLRGLAAAALTAGVLLVGTPALAAADPVPAADPGPVTAPYGGALDAPDQPGEFDEEHVLEVAMLGLGSVNGLAFAAVVIVSRFRGSSVAETRRALMARTSRGTPSGPRAPLVRPVSRVRSHRT</sequence>
<dbReference type="RefSeq" id="WP_345422732.1">
    <property type="nucleotide sequence ID" value="NZ_BAABHO010000058.1"/>
</dbReference>
<dbReference type="Proteomes" id="UP001500928">
    <property type="component" value="Unassembled WGS sequence"/>
</dbReference>
<evidence type="ECO:0000256" key="1">
    <source>
        <dbReference type="SAM" id="MobiDB-lite"/>
    </source>
</evidence>
<evidence type="ECO:0000256" key="2">
    <source>
        <dbReference type="SAM" id="Phobius"/>
    </source>
</evidence>
<protein>
    <submittedName>
        <fullName evidence="4">Uncharacterized protein</fullName>
    </submittedName>
</protein>
<dbReference type="EMBL" id="BAABHO010000058">
    <property type="protein sequence ID" value="GAA4807656.1"/>
    <property type="molecule type" value="Genomic_DNA"/>
</dbReference>
<keyword evidence="3" id="KW-0732">Signal</keyword>
<feature type="region of interest" description="Disordered" evidence="1">
    <location>
        <begin position="109"/>
        <end position="135"/>
    </location>
</feature>
<keyword evidence="5" id="KW-1185">Reference proteome</keyword>
<accession>A0ABP9CC58</accession>
<evidence type="ECO:0000256" key="3">
    <source>
        <dbReference type="SAM" id="SignalP"/>
    </source>
</evidence>
<keyword evidence="2" id="KW-1133">Transmembrane helix</keyword>
<evidence type="ECO:0000313" key="4">
    <source>
        <dbReference type="EMBL" id="GAA4807656.1"/>
    </source>
</evidence>
<feature type="transmembrane region" description="Helical" evidence="2">
    <location>
        <begin position="73"/>
        <end position="95"/>
    </location>
</feature>
<organism evidence="4 5">
    <name type="scientific">Actinomycetospora chlora</name>
    <dbReference type="NCBI Taxonomy" id="663608"/>
    <lineage>
        <taxon>Bacteria</taxon>
        <taxon>Bacillati</taxon>
        <taxon>Actinomycetota</taxon>
        <taxon>Actinomycetes</taxon>
        <taxon>Pseudonocardiales</taxon>
        <taxon>Pseudonocardiaceae</taxon>
        <taxon>Actinomycetospora</taxon>
    </lineage>
</organism>
<name>A0ABP9CC58_9PSEU</name>
<evidence type="ECO:0000313" key="5">
    <source>
        <dbReference type="Proteomes" id="UP001500928"/>
    </source>
</evidence>
<feature type="chain" id="PRO_5046691629" evidence="3">
    <location>
        <begin position="36"/>
        <end position="135"/>
    </location>
</feature>
<keyword evidence="2" id="KW-0472">Membrane</keyword>
<feature type="signal peptide" evidence="3">
    <location>
        <begin position="1"/>
        <end position="35"/>
    </location>
</feature>
<gene>
    <name evidence="4" type="ORF">GCM10023200_51610</name>
</gene>
<reference evidence="5" key="1">
    <citation type="journal article" date="2019" name="Int. J. Syst. Evol. Microbiol.">
        <title>The Global Catalogue of Microorganisms (GCM) 10K type strain sequencing project: providing services to taxonomists for standard genome sequencing and annotation.</title>
        <authorList>
            <consortium name="The Broad Institute Genomics Platform"/>
            <consortium name="The Broad Institute Genome Sequencing Center for Infectious Disease"/>
            <person name="Wu L."/>
            <person name="Ma J."/>
        </authorList>
    </citation>
    <scope>NUCLEOTIDE SEQUENCE [LARGE SCALE GENOMIC DNA]</scope>
    <source>
        <strain evidence="5">JCM 17979</strain>
    </source>
</reference>
<proteinExistence type="predicted"/>
<comment type="caution">
    <text evidence="4">The sequence shown here is derived from an EMBL/GenBank/DDBJ whole genome shotgun (WGS) entry which is preliminary data.</text>
</comment>